<reference evidence="3 4" key="1">
    <citation type="submission" date="2019-09" db="EMBL/GenBank/DDBJ databases">
        <title>In-depth cultivation of the pig gut microbiome towards novel bacterial diversity and tailored functional studies.</title>
        <authorList>
            <person name="Wylensek D."/>
            <person name="Hitch T.C.A."/>
            <person name="Clavel T."/>
        </authorList>
    </citation>
    <scope>NUCLEOTIDE SEQUENCE [LARGE SCALE GENOMIC DNA]</scope>
    <source>
        <strain evidence="3 4">PG-178-WT-4</strain>
    </source>
</reference>
<comment type="caution">
    <text evidence="3">The sequence shown here is derived from an EMBL/GenBank/DDBJ whole genome shotgun (WGS) entry which is preliminary data.</text>
</comment>
<feature type="domain" description="Glycosyl transferase family 1" evidence="1">
    <location>
        <begin position="196"/>
        <end position="329"/>
    </location>
</feature>
<dbReference type="RefSeq" id="WP_154509432.1">
    <property type="nucleotide sequence ID" value="NZ_DBFWWU010000098.1"/>
</dbReference>
<organism evidence="3 4">
    <name type="scientific">Desulfovibrio porci</name>
    <dbReference type="NCBI Taxonomy" id="2605782"/>
    <lineage>
        <taxon>Bacteria</taxon>
        <taxon>Pseudomonadati</taxon>
        <taxon>Thermodesulfobacteriota</taxon>
        <taxon>Desulfovibrionia</taxon>
        <taxon>Desulfovibrionales</taxon>
        <taxon>Desulfovibrionaceae</taxon>
        <taxon>Desulfovibrio</taxon>
    </lineage>
</organism>
<evidence type="ECO:0000259" key="2">
    <source>
        <dbReference type="Pfam" id="PF13439"/>
    </source>
</evidence>
<keyword evidence="4" id="KW-1185">Reference proteome</keyword>
<dbReference type="SUPFAM" id="SSF53756">
    <property type="entry name" value="UDP-Glycosyltransferase/glycogen phosphorylase"/>
    <property type="match status" value="1"/>
</dbReference>
<keyword evidence="3" id="KW-0808">Transferase</keyword>
<dbReference type="Proteomes" id="UP000477488">
    <property type="component" value="Unassembled WGS sequence"/>
</dbReference>
<dbReference type="PANTHER" id="PTHR45947:SF3">
    <property type="entry name" value="SULFOQUINOVOSYL TRANSFERASE SQD2"/>
    <property type="match status" value="1"/>
</dbReference>
<dbReference type="Pfam" id="PF13439">
    <property type="entry name" value="Glyco_transf_4"/>
    <property type="match status" value="1"/>
</dbReference>
<dbReference type="Gene3D" id="3.40.50.2000">
    <property type="entry name" value="Glycogen Phosphorylase B"/>
    <property type="match status" value="2"/>
</dbReference>
<dbReference type="GO" id="GO:0016757">
    <property type="term" value="F:glycosyltransferase activity"/>
    <property type="evidence" value="ECO:0007669"/>
    <property type="project" value="InterPro"/>
</dbReference>
<dbReference type="EMBL" id="VUMH01000003">
    <property type="protein sequence ID" value="MSS27247.1"/>
    <property type="molecule type" value="Genomic_DNA"/>
</dbReference>
<dbReference type="Pfam" id="PF00534">
    <property type="entry name" value="Glycos_transf_1"/>
    <property type="match status" value="1"/>
</dbReference>
<gene>
    <name evidence="3" type="ORF">FYJ44_04120</name>
</gene>
<dbReference type="PANTHER" id="PTHR45947">
    <property type="entry name" value="SULFOQUINOVOSYL TRANSFERASE SQD2"/>
    <property type="match status" value="1"/>
</dbReference>
<evidence type="ECO:0000313" key="4">
    <source>
        <dbReference type="Proteomes" id="UP000477488"/>
    </source>
</evidence>
<evidence type="ECO:0000313" key="3">
    <source>
        <dbReference type="EMBL" id="MSS27247.1"/>
    </source>
</evidence>
<dbReference type="AlphaFoldDB" id="A0A6L5XJB9"/>
<accession>A0A6L5XJB9</accession>
<evidence type="ECO:0000259" key="1">
    <source>
        <dbReference type="Pfam" id="PF00534"/>
    </source>
</evidence>
<dbReference type="InterPro" id="IPR001296">
    <property type="entry name" value="Glyco_trans_1"/>
</dbReference>
<dbReference type="InterPro" id="IPR050194">
    <property type="entry name" value="Glycosyltransferase_grp1"/>
</dbReference>
<name>A0A6L5XJB9_9BACT</name>
<proteinExistence type="predicted"/>
<protein>
    <submittedName>
        <fullName evidence="3">Glycosyltransferase family 4 protein</fullName>
    </submittedName>
</protein>
<feature type="domain" description="Glycosyltransferase subfamily 4-like N-terminal" evidence="2">
    <location>
        <begin position="15"/>
        <end position="186"/>
    </location>
</feature>
<dbReference type="InterPro" id="IPR028098">
    <property type="entry name" value="Glyco_trans_4-like_N"/>
</dbReference>
<sequence>MRVALVHYWLVGMAGGERVLEALCRMYPQADIFTHVLDQAAISPVIATHHIETTFIHRLPGSKKHYQRYLPLMPLALEQLDLTGYDLIISSESGPAKGVITRADSLHICYCHTPMRYIWDTWPDYMASVGPLTRLGMRLLLPGLRRWDLTSSFRVDHFVANSRTVARRIHKHWRREAAVVYPPVNIASFTARRRAGGDFYLCLGRLTHYKRVDLAVRACSRLNRPLVVVGEGEALKALQAEAAPCVRFLGRQGDAAVADLLAHSRALLFPGEEDFGIVPLEAAASGVPVLAYGRGGATETVRDGITGLFFAEQHVEAMEAAILEFERREQGFDPQVLRRHAENFGEERFRREFARQVELARTAQRRIAENQ</sequence>